<evidence type="ECO:0000256" key="1">
    <source>
        <dbReference type="SAM" id="MobiDB-lite"/>
    </source>
</evidence>
<dbReference type="InterPro" id="IPR006708">
    <property type="entry name" value="Pex19"/>
</dbReference>
<proteinExistence type="predicted"/>
<evidence type="ECO:0000313" key="2">
    <source>
        <dbReference type="EMBL" id="TPX43565.1"/>
    </source>
</evidence>
<dbReference type="OrthoDB" id="21292at2759"/>
<dbReference type="Proteomes" id="UP000317494">
    <property type="component" value="Unassembled WGS sequence"/>
</dbReference>
<evidence type="ECO:0000313" key="5">
    <source>
        <dbReference type="Proteomes" id="UP000320475"/>
    </source>
</evidence>
<keyword evidence="4" id="KW-1185">Reference proteome</keyword>
<dbReference type="GO" id="GO:0045046">
    <property type="term" value="P:protein import into peroxisome membrane"/>
    <property type="evidence" value="ECO:0007669"/>
    <property type="project" value="TreeGrafter"/>
</dbReference>
<feature type="compositionally biased region" description="Polar residues" evidence="1">
    <location>
        <begin position="28"/>
        <end position="42"/>
    </location>
</feature>
<dbReference type="VEuPathDB" id="FungiDB:SeMB42_g01124"/>
<evidence type="ECO:0000313" key="3">
    <source>
        <dbReference type="EMBL" id="TPX52873.1"/>
    </source>
</evidence>
<protein>
    <recommendedName>
        <fullName evidence="6">Pex19 protein</fullName>
    </recommendedName>
</protein>
<feature type="region of interest" description="Disordered" evidence="1">
    <location>
        <begin position="25"/>
        <end position="52"/>
    </location>
</feature>
<dbReference type="GO" id="GO:0033328">
    <property type="term" value="F:peroxisome membrane targeting sequence binding"/>
    <property type="evidence" value="ECO:0007669"/>
    <property type="project" value="TreeGrafter"/>
</dbReference>
<dbReference type="PANTHER" id="PTHR12774">
    <property type="entry name" value="PEROXISOMAL BIOGENESIS FACTOR 19"/>
    <property type="match status" value="1"/>
</dbReference>
<dbReference type="Gene3D" id="1.20.120.900">
    <property type="entry name" value="Pex19, mPTS binding domain"/>
    <property type="match status" value="1"/>
</dbReference>
<dbReference type="PANTHER" id="PTHR12774:SF2">
    <property type="entry name" value="PEROXISOMAL BIOGENESIS FACTOR 19"/>
    <property type="match status" value="1"/>
</dbReference>
<organism evidence="3 4">
    <name type="scientific">Synchytrium endobioticum</name>
    <dbReference type="NCBI Taxonomy" id="286115"/>
    <lineage>
        <taxon>Eukaryota</taxon>
        <taxon>Fungi</taxon>
        <taxon>Fungi incertae sedis</taxon>
        <taxon>Chytridiomycota</taxon>
        <taxon>Chytridiomycota incertae sedis</taxon>
        <taxon>Chytridiomycetes</taxon>
        <taxon>Synchytriales</taxon>
        <taxon>Synchytriaceae</taxon>
        <taxon>Synchytrium</taxon>
    </lineage>
</organism>
<gene>
    <name evidence="2" type="ORF">SeLEV6574_g04990</name>
    <name evidence="3" type="ORF">SeMB42_g01124</name>
</gene>
<dbReference type="GO" id="GO:0005778">
    <property type="term" value="C:peroxisomal membrane"/>
    <property type="evidence" value="ECO:0007669"/>
    <property type="project" value="TreeGrafter"/>
</dbReference>
<dbReference type="AlphaFoldDB" id="A0A507DMQ4"/>
<dbReference type="STRING" id="286115.A0A507DMQ4"/>
<dbReference type="Proteomes" id="UP000320475">
    <property type="component" value="Unassembled WGS sequence"/>
</dbReference>
<evidence type="ECO:0008006" key="6">
    <source>
        <dbReference type="Google" id="ProtNLM"/>
    </source>
</evidence>
<reference evidence="4 5" key="1">
    <citation type="journal article" date="2019" name="Sci. Rep.">
        <title>Comparative genomics of chytrid fungi reveal insights into the obligate biotrophic and pathogenic lifestyle of Synchytrium endobioticum.</title>
        <authorList>
            <person name="van de Vossenberg B.T.L.H."/>
            <person name="Warris S."/>
            <person name="Nguyen H.D.T."/>
            <person name="van Gent-Pelzer M.P.E."/>
            <person name="Joly D.L."/>
            <person name="van de Geest H.C."/>
            <person name="Bonants P.J.M."/>
            <person name="Smith D.S."/>
            <person name="Levesque C.A."/>
            <person name="van der Lee T.A.J."/>
        </authorList>
    </citation>
    <scope>NUCLEOTIDE SEQUENCE [LARGE SCALE GENOMIC DNA]</scope>
    <source>
        <strain evidence="2 5">LEV6574</strain>
        <strain evidence="3 4">MB42</strain>
    </source>
</reference>
<comment type="caution">
    <text evidence="3">The sequence shown here is derived from an EMBL/GenBank/DDBJ whole genome shotgun (WGS) entry which is preliminary data.</text>
</comment>
<accession>A0A507DMQ4</accession>
<feature type="region of interest" description="Disordered" evidence="1">
    <location>
        <begin position="111"/>
        <end position="130"/>
    </location>
</feature>
<name>A0A507DMQ4_9FUNG</name>
<evidence type="ECO:0000313" key="4">
    <source>
        <dbReference type="Proteomes" id="UP000317494"/>
    </source>
</evidence>
<dbReference type="EMBL" id="QEAN01000026">
    <property type="protein sequence ID" value="TPX52873.1"/>
    <property type="molecule type" value="Genomic_DNA"/>
</dbReference>
<sequence>MKREEQPPPSYEDDDLDSYLDNVLDEFNASSTSKQPPLQSSLPEAPGDTTLDEDFANQLAKGMEELMADMEAHPEDVKKSLEQMVQKMQADGMDTSDDIGRLDMCTNNKMNGAGISSSSSNPPNIPQTGSLQDKIAETMNKLKTSSEAVDSQVQAGMDQDLMQQMMKQMELLVDSGDFNNMLENMMETLLSKDILYEPMKDLKAKYPTWLRENKSKLAEEDYARYTKQLRYVEQLVAAYDSSNPNSEESTKRIVELMQGMQECGNPPPEILKELAPGLELGTDGTPKLPDMNDKDCLIM</sequence>
<dbReference type="Pfam" id="PF04614">
    <property type="entry name" value="Pex19"/>
    <property type="match status" value="1"/>
</dbReference>
<dbReference type="InterPro" id="IPR038322">
    <property type="entry name" value="Pex19_C_sf"/>
</dbReference>
<dbReference type="EMBL" id="QEAM01000218">
    <property type="protein sequence ID" value="TPX43565.1"/>
    <property type="molecule type" value="Genomic_DNA"/>
</dbReference>